<dbReference type="Proteomes" id="UP000597444">
    <property type="component" value="Unassembled WGS sequence"/>
</dbReference>
<comment type="similarity">
    <text evidence="1">Belongs to the Fur family.</text>
</comment>
<dbReference type="SUPFAM" id="SSF46785">
    <property type="entry name" value="Winged helix' DNA-binding domain"/>
    <property type="match status" value="1"/>
</dbReference>
<dbReference type="Pfam" id="PF01475">
    <property type="entry name" value="FUR"/>
    <property type="match status" value="1"/>
</dbReference>
<feature type="binding site" evidence="7">
    <location>
        <position position="84"/>
    </location>
    <ligand>
        <name>Zn(2+)</name>
        <dbReference type="ChEBI" id="CHEBI:29105"/>
    </ligand>
</feature>
<reference evidence="9" key="1">
    <citation type="submission" date="2020-10" db="EMBL/GenBank/DDBJ databases">
        <title>Taxonomic study of unclassified bacteria belonging to the class Ktedonobacteria.</title>
        <authorList>
            <person name="Yabe S."/>
            <person name="Wang C.M."/>
            <person name="Zheng Y."/>
            <person name="Sakai Y."/>
            <person name="Cavaletti L."/>
            <person name="Monciardini P."/>
            <person name="Donadio S."/>
        </authorList>
    </citation>
    <scope>NUCLEOTIDE SEQUENCE</scope>
    <source>
        <strain evidence="9">ID150040</strain>
    </source>
</reference>
<dbReference type="PANTHER" id="PTHR33202:SF7">
    <property type="entry name" value="FERRIC UPTAKE REGULATION PROTEIN"/>
    <property type="match status" value="1"/>
</dbReference>
<dbReference type="CDD" id="cd07153">
    <property type="entry name" value="Fur_like"/>
    <property type="match status" value="1"/>
</dbReference>
<comment type="cofactor">
    <cofactor evidence="8">
        <name>Mn(2+)</name>
        <dbReference type="ChEBI" id="CHEBI:29035"/>
    </cofactor>
    <cofactor evidence="8">
        <name>Fe(2+)</name>
        <dbReference type="ChEBI" id="CHEBI:29033"/>
    </cofactor>
    <text evidence="8">Binds 1 Mn(2+) or Fe(2+) ion per subunit.</text>
</comment>
<evidence type="ECO:0000313" key="9">
    <source>
        <dbReference type="EMBL" id="GHO91497.1"/>
    </source>
</evidence>
<dbReference type="GO" id="GO:0000976">
    <property type="term" value="F:transcription cis-regulatory region binding"/>
    <property type="evidence" value="ECO:0007669"/>
    <property type="project" value="TreeGrafter"/>
</dbReference>
<dbReference type="Gene3D" id="1.10.10.10">
    <property type="entry name" value="Winged helix-like DNA-binding domain superfamily/Winged helix DNA-binding domain"/>
    <property type="match status" value="1"/>
</dbReference>
<feature type="binding site" evidence="7">
    <location>
        <position position="126"/>
    </location>
    <ligand>
        <name>Zn(2+)</name>
        <dbReference type="ChEBI" id="CHEBI:29105"/>
    </ligand>
</feature>
<evidence type="ECO:0000256" key="7">
    <source>
        <dbReference type="PIRSR" id="PIRSR602481-1"/>
    </source>
</evidence>
<dbReference type="Gene3D" id="3.30.1490.190">
    <property type="match status" value="1"/>
</dbReference>
<dbReference type="GO" id="GO:0008270">
    <property type="term" value="F:zinc ion binding"/>
    <property type="evidence" value="ECO:0007669"/>
    <property type="project" value="TreeGrafter"/>
</dbReference>
<comment type="caution">
    <text evidence="9">The sequence shown here is derived from an EMBL/GenBank/DDBJ whole genome shotgun (WGS) entry which is preliminary data.</text>
</comment>
<protein>
    <submittedName>
        <fullName evidence="9">Transcriptional repressor</fullName>
    </submittedName>
</protein>
<proteinExistence type="inferred from homology"/>
<keyword evidence="10" id="KW-1185">Reference proteome</keyword>
<evidence type="ECO:0000256" key="1">
    <source>
        <dbReference type="ARBA" id="ARBA00007957"/>
    </source>
</evidence>
<dbReference type="InterPro" id="IPR002481">
    <property type="entry name" value="FUR"/>
</dbReference>
<dbReference type="AlphaFoldDB" id="A0A8J3IHD5"/>
<feature type="binding site" evidence="8">
    <location>
        <position position="115"/>
    </location>
    <ligand>
        <name>Fe cation</name>
        <dbReference type="ChEBI" id="CHEBI:24875"/>
    </ligand>
</feature>
<dbReference type="InterPro" id="IPR036388">
    <property type="entry name" value="WH-like_DNA-bd_sf"/>
</dbReference>
<dbReference type="GO" id="GO:0045892">
    <property type="term" value="P:negative regulation of DNA-templated transcription"/>
    <property type="evidence" value="ECO:0007669"/>
    <property type="project" value="TreeGrafter"/>
</dbReference>
<feature type="binding site" evidence="8">
    <location>
        <position position="77"/>
    </location>
    <ligand>
        <name>Fe cation</name>
        <dbReference type="ChEBI" id="CHEBI:24875"/>
    </ligand>
</feature>
<accession>A0A8J3IHD5</accession>
<keyword evidence="4" id="KW-0805">Transcription regulation</keyword>
<keyword evidence="3 7" id="KW-0862">Zinc</keyword>
<evidence type="ECO:0000256" key="8">
    <source>
        <dbReference type="PIRSR" id="PIRSR602481-2"/>
    </source>
</evidence>
<keyword evidence="8" id="KW-0408">Iron</keyword>
<evidence type="ECO:0000256" key="5">
    <source>
        <dbReference type="ARBA" id="ARBA00023125"/>
    </source>
</evidence>
<evidence type="ECO:0000256" key="4">
    <source>
        <dbReference type="ARBA" id="ARBA00023015"/>
    </source>
</evidence>
<evidence type="ECO:0000256" key="2">
    <source>
        <dbReference type="ARBA" id="ARBA00022491"/>
    </source>
</evidence>
<dbReference type="RefSeq" id="WP_220202392.1">
    <property type="nucleotide sequence ID" value="NZ_BNJK01000001.1"/>
</dbReference>
<dbReference type="InterPro" id="IPR036390">
    <property type="entry name" value="WH_DNA-bd_sf"/>
</dbReference>
<comment type="cofactor">
    <cofactor evidence="7">
        <name>Zn(2+)</name>
        <dbReference type="ChEBI" id="CHEBI:29105"/>
    </cofactor>
    <text evidence="7">Binds 1 zinc ion per subunit.</text>
</comment>
<gene>
    <name evidence="9" type="ORF">KSF_015450</name>
</gene>
<keyword evidence="5" id="KW-0238">DNA-binding</keyword>
<dbReference type="EMBL" id="BNJK01000001">
    <property type="protein sequence ID" value="GHO91497.1"/>
    <property type="molecule type" value="Genomic_DNA"/>
</dbReference>
<evidence type="ECO:0000256" key="3">
    <source>
        <dbReference type="ARBA" id="ARBA00022833"/>
    </source>
</evidence>
<name>A0A8J3IHD5_9CHLR</name>
<dbReference type="InterPro" id="IPR043135">
    <property type="entry name" value="Fur_C"/>
</dbReference>
<dbReference type="GO" id="GO:1900376">
    <property type="term" value="P:regulation of secondary metabolite biosynthetic process"/>
    <property type="evidence" value="ECO:0007669"/>
    <property type="project" value="TreeGrafter"/>
</dbReference>
<keyword evidence="7" id="KW-0479">Metal-binding</keyword>
<feature type="binding site" evidence="7">
    <location>
        <position position="81"/>
    </location>
    <ligand>
        <name>Zn(2+)</name>
        <dbReference type="ChEBI" id="CHEBI:29105"/>
    </ligand>
</feature>
<feature type="binding site" evidence="7">
    <location>
        <position position="123"/>
    </location>
    <ligand>
        <name>Zn(2+)</name>
        <dbReference type="ChEBI" id="CHEBI:29105"/>
    </ligand>
</feature>
<evidence type="ECO:0000256" key="6">
    <source>
        <dbReference type="ARBA" id="ARBA00023163"/>
    </source>
</evidence>
<evidence type="ECO:0000313" key="10">
    <source>
        <dbReference type="Proteomes" id="UP000597444"/>
    </source>
</evidence>
<keyword evidence="6" id="KW-0804">Transcription</keyword>
<organism evidence="9 10">
    <name type="scientific">Reticulibacter mediterranei</name>
    <dbReference type="NCBI Taxonomy" id="2778369"/>
    <lineage>
        <taxon>Bacteria</taxon>
        <taxon>Bacillati</taxon>
        <taxon>Chloroflexota</taxon>
        <taxon>Ktedonobacteria</taxon>
        <taxon>Ktedonobacterales</taxon>
        <taxon>Reticulibacteraceae</taxon>
        <taxon>Reticulibacter</taxon>
    </lineage>
</organism>
<dbReference type="GO" id="GO:0003700">
    <property type="term" value="F:DNA-binding transcription factor activity"/>
    <property type="evidence" value="ECO:0007669"/>
    <property type="project" value="InterPro"/>
</dbReference>
<dbReference type="PANTHER" id="PTHR33202">
    <property type="entry name" value="ZINC UPTAKE REGULATION PROTEIN"/>
    <property type="match status" value="1"/>
</dbReference>
<sequence>MKEKLNTNAQAVLDIVRATHNHPTALEIYDAVKQKRPRIGLASVYRILHQLVEKGYINELGRSDESCRYDGQTSRHDHAVCTTCGALLDVPTEIVLPQDVLQNAAQAAGITLKSHEIRLYGQCPSCHKASN</sequence>
<keyword evidence="2" id="KW-0678">Repressor</keyword>